<gene>
    <name evidence="2" type="ORF">BG258_14020</name>
    <name evidence="3" type="ORF">SAMN02787113_02828</name>
</gene>
<dbReference type="SMART" id="SM00260">
    <property type="entry name" value="CheW"/>
    <property type="match status" value="1"/>
</dbReference>
<dbReference type="GO" id="GO:0006935">
    <property type="term" value="P:chemotaxis"/>
    <property type="evidence" value="ECO:0007669"/>
    <property type="project" value="InterPro"/>
</dbReference>
<evidence type="ECO:0000313" key="4">
    <source>
        <dbReference type="Proteomes" id="UP000094784"/>
    </source>
</evidence>
<sequence length="162" mass="18414">MESVKAVVFACGTEEYAVPVEQAISIEKLEQVTPIPHLPNYLLGFTRIRGELVPVLDFERILYNRSSNTATARVIVLNTDVVNYGLLVTEAREILDLDESILQQLGLVNYSKTRYFTAVANLENRMITYVDPKILVNSLEGIREIINYLHKMLENEKENVEA</sequence>
<dbReference type="Gene3D" id="2.40.50.180">
    <property type="entry name" value="CheA-289, Domain 4"/>
    <property type="match status" value="1"/>
</dbReference>
<reference evidence="3 5" key="2">
    <citation type="submission" date="2016-10" db="EMBL/GenBank/DDBJ databases">
        <authorList>
            <person name="Varghese N."/>
            <person name="Submissions S."/>
        </authorList>
    </citation>
    <scope>NUCLEOTIDE SEQUENCE [LARGE SCALE GENOMIC DNA]</scope>
    <source>
        <strain evidence="3 5">TC-13</strain>
    </source>
</reference>
<comment type="caution">
    <text evidence="2">The sequence shown here is derived from an EMBL/GenBank/DDBJ whole genome shotgun (WGS) entry which is preliminary data.</text>
</comment>
<dbReference type="AlphaFoldDB" id="A0A1E4R902"/>
<dbReference type="PANTHER" id="PTHR22617:SF23">
    <property type="entry name" value="CHEMOTAXIS PROTEIN CHEW"/>
    <property type="match status" value="1"/>
</dbReference>
<dbReference type="Proteomes" id="UP000094784">
    <property type="component" value="Unassembled WGS sequence"/>
</dbReference>
<dbReference type="Gene3D" id="2.30.30.40">
    <property type="entry name" value="SH3 Domains"/>
    <property type="match status" value="1"/>
</dbReference>
<dbReference type="RefSeq" id="WP_008181662.1">
    <property type="nucleotide sequence ID" value="NZ_CP010820.1"/>
</dbReference>
<protein>
    <submittedName>
        <fullName evidence="2 3">Chemotaxis protein CheW</fullName>
    </submittedName>
</protein>
<dbReference type="OrthoDB" id="9787997at2"/>
<feature type="domain" description="CheW-like" evidence="1">
    <location>
        <begin position="3"/>
        <end position="141"/>
    </location>
</feature>
<dbReference type="InterPro" id="IPR002545">
    <property type="entry name" value="CheW-lke_dom"/>
</dbReference>
<dbReference type="SUPFAM" id="SSF50341">
    <property type="entry name" value="CheW-like"/>
    <property type="match status" value="1"/>
</dbReference>
<dbReference type="PROSITE" id="PS50851">
    <property type="entry name" value="CHEW"/>
    <property type="match status" value="1"/>
</dbReference>
<reference evidence="2 4" key="1">
    <citation type="submission" date="2016-09" db="EMBL/GenBank/DDBJ databases">
        <title>Draft genome sequence of the soil isolate, Lysinibacillus fusiformis M5, a potential hypoxanthine producer.</title>
        <authorList>
            <person name="Gallegos-Monterrosa R."/>
            <person name="Maroti G."/>
            <person name="Balint B."/>
            <person name="Kovacs A.T."/>
        </authorList>
    </citation>
    <scope>NUCLEOTIDE SEQUENCE [LARGE SCALE GENOMIC DNA]</scope>
    <source>
        <strain evidence="2 4">M5</strain>
    </source>
</reference>
<dbReference type="PANTHER" id="PTHR22617">
    <property type="entry name" value="CHEMOTAXIS SENSOR HISTIDINE KINASE-RELATED"/>
    <property type="match status" value="1"/>
</dbReference>
<dbReference type="GO" id="GO:0005829">
    <property type="term" value="C:cytosol"/>
    <property type="evidence" value="ECO:0007669"/>
    <property type="project" value="TreeGrafter"/>
</dbReference>
<evidence type="ECO:0000313" key="3">
    <source>
        <dbReference type="EMBL" id="SER00074.1"/>
    </source>
</evidence>
<dbReference type="EMBL" id="MECQ01000001">
    <property type="protein sequence ID" value="ODV56933.1"/>
    <property type="molecule type" value="Genomic_DNA"/>
</dbReference>
<evidence type="ECO:0000313" key="2">
    <source>
        <dbReference type="EMBL" id="ODV56933.1"/>
    </source>
</evidence>
<evidence type="ECO:0000313" key="5">
    <source>
        <dbReference type="Proteomes" id="UP000199410"/>
    </source>
</evidence>
<name>A0A1E4R902_9BACI</name>
<dbReference type="EMBL" id="FOEL01000009">
    <property type="protein sequence ID" value="SER00074.1"/>
    <property type="molecule type" value="Genomic_DNA"/>
</dbReference>
<dbReference type="InterPro" id="IPR036061">
    <property type="entry name" value="CheW-like_dom_sf"/>
</dbReference>
<organism evidence="2 4">
    <name type="scientific">Lysinibacillus fusiformis</name>
    <dbReference type="NCBI Taxonomy" id="28031"/>
    <lineage>
        <taxon>Bacteria</taxon>
        <taxon>Bacillati</taxon>
        <taxon>Bacillota</taxon>
        <taxon>Bacilli</taxon>
        <taxon>Bacillales</taxon>
        <taxon>Bacillaceae</taxon>
        <taxon>Lysinibacillus</taxon>
    </lineage>
</organism>
<dbReference type="GeneID" id="29441686"/>
<dbReference type="Proteomes" id="UP000199410">
    <property type="component" value="Unassembled WGS sequence"/>
</dbReference>
<dbReference type="KEGG" id="lfu:HR49_09065"/>
<dbReference type="GO" id="GO:0007165">
    <property type="term" value="P:signal transduction"/>
    <property type="evidence" value="ECO:0007669"/>
    <property type="project" value="InterPro"/>
</dbReference>
<dbReference type="InterPro" id="IPR039315">
    <property type="entry name" value="CheW"/>
</dbReference>
<accession>A0A1H8JHK8</accession>
<accession>A0A1E4R902</accession>
<proteinExistence type="predicted"/>
<evidence type="ECO:0000259" key="1">
    <source>
        <dbReference type="PROSITE" id="PS50851"/>
    </source>
</evidence>
<dbReference type="Pfam" id="PF01584">
    <property type="entry name" value="CheW"/>
    <property type="match status" value="1"/>
</dbReference>